<keyword evidence="2" id="KW-1185">Reference proteome</keyword>
<comment type="caution">
    <text evidence="1">The sequence shown here is derived from an EMBL/GenBank/DDBJ whole genome shotgun (WGS) entry which is preliminary data.</text>
</comment>
<name>A0ACC1CDL6_9ROSI</name>
<organism evidence="1 2">
    <name type="scientific">Pistacia atlantica</name>
    <dbReference type="NCBI Taxonomy" id="434234"/>
    <lineage>
        <taxon>Eukaryota</taxon>
        <taxon>Viridiplantae</taxon>
        <taxon>Streptophyta</taxon>
        <taxon>Embryophyta</taxon>
        <taxon>Tracheophyta</taxon>
        <taxon>Spermatophyta</taxon>
        <taxon>Magnoliopsida</taxon>
        <taxon>eudicotyledons</taxon>
        <taxon>Gunneridae</taxon>
        <taxon>Pentapetalae</taxon>
        <taxon>rosids</taxon>
        <taxon>malvids</taxon>
        <taxon>Sapindales</taxon>
        <taxon>Anacardiaceae</taxon>
        <taxon>Pistacia</taxon>
    </lineage>
</organism>
<reference evidence="2" key="1">
    <citation type="journal article" date="2023" name="G3 (Bethesda)">
        <title>Genome assembly and association tests identify interacting loci associated with vigor, precocity, and sex in interspecific pistachio rootstocks.</title>
        <authorList>
            <person name="Palmer W."/>
            <person name="Jacygrad E."/>
            <person name="Sagayaradj S."/>
            <person name="Cavanaugh K."/>
            <person name="Han R."/>
            <person name="Bertier L."/>
            <person name="Beede B."/>
            <person name="Kafkas S."/>
            <person name="Golino D."/>
            <person name="Preece J."/>
            <person name="Michelmore R."/>
        </authorList>
    </citation>
    <scope>NUCLEOTIDE SEQUENCE [LARGE SCALE GENOMIC DNA]</scope>
</reference>
<accession>A0ACC1CDL6</accession>
<proteinExistence type="predicted"/>
<dbReference type="Proteomes" id="UP001164250">
    <property type="component" value="Chromosome 1"/>
</dbReference>
<sequence>MLASRIKCLTLCSFHEAYGNDGARSRSSHSKSPRGPPYAGNLYNSYDGHNQSMVGYRNDGWDTEIRGSDMHSTGQMEHPTFLQTLGDLEVEYKREAMELGRIRDKEEDEENFKHRETIREMRENYTKKLTHLRGMHAKQWEDFLQLDAQRRQQQVREQMSTSGFGGYKQHNYSSYDGSSTNPHYAGASVPMDSRGRDVKTSGNLTIDTNLPYRFHKIWVGVITRGS</sequence>
<evidence type="ECO:0000313" key="2">
    <source>
        <dbReference type="Proteomes" id="UP001164250"/>
    </source>
</evidence>
<gene>
    <name evidence="1" type="ORF">Patl1_00850</name>
</gene>
<dbReference type="EMBL" id="CM047897">
    <property type="protein sequence ID" value="KAJ0113658.1"/>
    <property type="molecule type" value="Genomic_DNA"/>
</dbReference>
<evidence type="ECO:0000313" key="1">
    <source>
        <dbReference type="EMBL" id="KAJ0113658.1"/>
    </source>
</evidence>
<protein>
    <submittedName>
        <fullName evidence="1">Uncharacterized protein</fullName>
    </submittedName>
</protein>